<dbReference type="InterPro" id="IPR036148">
    <property type="entry name" value="MmgE/PrpD_sf"/>
</dbReference>
<keyword evidence="9" id="KW-0456">Lyase</keyword>
<evidence type="ECO:0000259" key="12">
    <source>
        <dbReference type="Pfam" id="PF03972"/>
    </source>
</evidence>
<evidence type="ECO:0000256" key="7">
    <source>
        <dbReference type="ARBA" id="ARBA00013124"/>
    </source>
</evidence>
<evidence type="ECO:0000256" key="5">
    <source>
        <dbReference type="ARBA" id="ARBA00011245"/>
    </source>
</evidence>
<dbReference type="GO" id="GO:0003994">
    <property type="term" value="F:aconitate hydratase activity"/>
    <property type="evidence" value="ECO:0007669"/>
    <property type="project" value="UniProtKB-EC"/>
</dbReference>
<feature type="domain" description="MmgE/PrpD N-terminal" evidence="12">
    <location>
        <begin position="19"/>
        <end position="270"/>
    </location>
</feature>
<comment type="subunit">
    <text evidence="5">Monomer.</text>
</comment>
<comment type="pathway">
    <text evidence="3">Organic acid metabolism; propanoate degradation.</text>
</comment>
<name>A0A1W0BH38_9NOCA</name>
<evidence type="ECO:0000256" key="6">
    <source>
        <dbReference type="ARBA" id="ARBA00012926"/>
    </source>
</evidence>
<dbReference type="OrthoDB" id="9797528at2"/>
<keyword evidence="8" id="KW-0816">Tricarboxylic acid cycle</keyword>
<dbReference type="PANTHER" id="PTHR16943:SF8">
    <property type="entry name" value="2-METHYLCITRATE DEHYDRATASE"/>
    <property type="match status" value="1"/>
</dbReference>
<evidence type="ECO:0000313" key="14">
    <source>
        <dbReference type="EMBL" id="ONM49319.1"/>
    </source>
</evidence>
<reference evidence="14 15" key="1">
    <citation type="journal article" date="2016" name="Antonie Van Leeuwenhoek">
        <title>Nocardia donostiensis sp. nov., isolated from human respiratory specimens.</title>
        <authorList>
            <person name="Ercibengoa M."/>
            <person name="Bell M."/>
            <person name="Marimon J.M."/>
            <person name="Humrighouse B."/>
            <person name="Klenk H.P."/>
            <person name="Potter G."/>
            <person name="Perez-Trallero E."/>
        </authorList>
    </citation>
    <scope>NUCLEOTIDE SEQUENCE [LARGE SCALE GENOMIC DNA]</scope>
    <source>
        <strain evidence="14 15">X1655</strain>
    </source>
</reference>
<evidence type="ECO:0000256" key="3">
    <source>
        <dbReference type="ARBA" id="ARBA00005026"/>
    </source>
</evidence>
<comment type="pathway">
    <text evidence="2">Carbohydrate metabolism; tricarboxylic acid cycle; isocitrate from oxaloacetate: step 1/2.</text>
</comment>
<dbReference type="AlphaFoldDB" id="A0A1W0BH38"/>
<organism evidence="14 15">
    <name type="scientific">Nocardia donostiensis</name>
    <dbReference type="NCBI Taxonomy" id="1538463"/>
    <lineage>
        <taxon>Bacteria</taxon>
        <taxon>Bacillati</taxon>
        <taxon>Actinomycetota</taxon>
        <taxon>Actinomycetes</taxon>
        <taxon>Mycobacteriales</taxon>
        <taxon>Nocardiaceae</taxon>
        <taxon>Nocardia</taxon>
    </lineage>
</organism>
<evidence type="ECO:0000256" key="11">
    <source>
        <dbReference type="ARBA" id="ARBA00081845"/>
    </source>
</evidence>
<dbReference type="RefSeq" id="WP_077115847.1">
    <property type="nucleotide sequence ID" value="NZ_MUKP01000007.1"/>
</dbReference>
<proteinExistence type="inferred from homology"/>
<evidence type="ECO:0000313" key="15">
    <source>
        <dbReference type="Proteomes" id="UP000188836"/>
    </source>
</evidence>
<dbReference type="Pfam" id="PF03972">
    <property type="entry name" value="MmgE_PrpD_N"/>
    <property type="match status" value="1"/>
</dbReference>
<gene>
    <name evidence="14" type="ORF">B0T46_08065</name>
</gene>
<dbReference type="GO" id="GO:0006099">
    <property type="term" value="P:tricarboxylic acid cycle"/>
    <property type="evidence" value="ECO:0007669"/>
    <property type="project" value="UniProtKB-KW"/>
</dbReference>
<comment type="caution">
    <text evidence="14">The sequence shown here is derived from an EMBL/GenBank/DDBJ whole genome shotgun (WGS) entry which is preliminary data.</text>
</comment>
<evidence type="ECO:0000256" key="2">
    <source>
        <dbReference type="ARBA" id="ARBA00004751"/>
    </source>
</evidence>
<comment type="catalytic activity">
    <reaction evidence="10">
        <text>citrate = D-threo-isocitrate</text>
        <dbReference type="Rhea" id="RHEA:10336"/>
        <dbReference type="ChEBI" id="CHEBI:15562"/>
        <dbReference type="ChEBI" id="CHEBI:16947"/>
        <dbReference type="EC" id="4.2.1.3"/>
    </reaction>
</comment>
<dbReference type="GO" id="GO:0019541">
    <property type="term" value="P:propionate metabolic process"/>
    <property type="evidence" value="ECO:0007669"/>
    <property type="project" value="UniProtKB-ARBA"/>
</dbReference>
<dbReference type="InterPro" id="IPR045337">
    <property type="entry name" value="MmgE_PrpD_C"/>
</dbReference>
<feature type="domain" description="MmgE/PrpD C-terminal" evidence="13">
    <location>
        <begin position="291"/>
        <end position="474"/>
    </location>
</feature>
<dbReference type="InterPro" id="IPR042183">
    <property type="entry name" value="MmgE/PrpD_sf_1"/>
</dbReference>
<dbReference type="Gene3D" id="1.10.4100.10">
    <property type="entry name" value="2-methylcitrate dehydratase PrpD"/>
    <property type="match status" value="1"/>
</dbReference>
<dbReference type="PANTHER" id="PTHR16943">
    <property type="entry name" value="2-METHYLCITRATE DEHYDRATASE-RELATED"/>
    <property type="match status" value="1"/>
</dbReference>
<dbReference type="EC" id="4.2.1.3" evidence="6"/>
<dbReference type="FunFam" id="3.30.1330.120:FF:000004">
    <property type="entry name" value="2-methylcitrate dehydratase 2"/>
    <property type="match status" value="1"/>
</dbReference>
<dbReference type="FunFam" id="1.10.4100.10:FF:000003">
    <property type="entry name" value="2-methylcitrate dehydratase 1"/>
    <property type="match status" value="1"/>
</dbReference>
<evidence type="ECO:0000259" key="13">
    <source>
        <dbReference type="Pfam" id="PF19305"/>
    </source>
</evidence>
<dbReference type="Proteomes" id="UP000188836">
    <property type="component" value="Unassembled WGS sequence"/>
</dbReference>
<evidence type="ECO:0000256" key="8">
    <source>
        <dbReference type="ARBA" id="ARBA00022532"/>
    </source>
</evidence>
<dbReference type="EC" id="4.2.1.79" evidence="7"/>
<dbReference type="InterPro" id="IPR005656">
    <property type="entry name" value="MmgE_PrpD"/>
</dbReference>
<accession>A0A1W0BH38</accession>
<evidence type="ECO:0000256" key="9">
    <source>
        <dbReference type="ARBA" id="ARBA00023239"/>
    </source>
</evidence>
<dbReference type="InterPro" id="IPR042188">
    <property type="entry name" value="MmgE/PrpD_sf_2"/>
</dbReference>
<evidence type="ECO:0000256" key="1">
    <source>
        <dbReference type="ARBA" id="ARBA00000096"/>
    </source>
</evidence>
<evidence type="ECO:0000256" key="4">
    <source>
        <dbReference type="ARBA" id="ARBA00006174"/>
    </source>
</evidence>
<protein>
    <recommendedName>
        <fullName evidence="11">Aconitate hydratase</fullName>
        <ecNumber evidence="6">4.2.1.3</ecNumber>
        <ecNumber evidence="7">4.2.1.79</ecNumber>
    </recommendedName>
</protein>
<dbReference type="GO" id="GO:0047547">
    <property type="term" value="F:2-methylcitrate dehydratase activity"/>
    <property type="evidence" value="ECO:0007669"/>
    <property type="project" value="UniProtKB-EC"/>
</dbReference>
<dbReference type="InterPro" id="IPR045336">
    <property type="entry name" value="MmgE_PrpD_N"/>
</dbReference>
<comment type="similarity">
    <text evidence="4">Belongs to the PrpD family.</text>
</comment>
<dbReference type="STRING" id="1538463.B0T36_12325"/>
<keyword evidence="15" id="KW-1185">Reference proteome</keyword>
<evidence type="ECO:0000256" key="10">
    <source>
        <dbReference type="ARBA" id="ARBA00023501"/>
    </source>
</evidence>
<comment type="catalytic activity">
    <reaction evidence="1">
        <text>(2S,3S)-2-methylcitrate = 2-methyl-cis-aconitate + H2O</text>
        <dbReference type="Rhea" id="RHEA:17725"/>
        <dbReference type="ChEBI" id="CHEBI:15377"/>
        <dbReference type="ChEBI" id="CHEBI:57872"/>
        <dbReference type="ChEBI" id="CHEBI:58853"/>
        <dbReference type="EC" id="4.2.1.79"/>
    </reaction>
</comment>
<dbReference type="Pfam" id="PF19305">
    <property type="entry name" value="MmgE_PrpD_C"/>
    <property type="match status" value="1"/>
</dbReference>
<dbReference type="EMBL" id="MUMY01000005">
    <property type="protein sequence ID" value="ONM49319.1"/>
    <property type="molecule type" value="Genomic_DNA"/>
</dbReference>
<dbReference type="Gene3D" id="3.30.1330.120">
    <property type="entry name" value="2-methylcitrate dehydratase PrpD"/>
    <property type="match status" value="1"/>
</dbReference>
<dbReference type="SUPFAM" id="SSF103378">
    <property type="entry name" value="2-methylcitrate dehydratase PrpD"/>
    <property type="match status" value="1"/>
</dbReference>
<sequence length="507" mass="54679">MKTHVVGARGATVDFPRSQHLATKIAEVAADPVEVTGDVTEMIVNRIIDNAAVAAAALTRRPVAAARAQALAQPYRPRRSRAGSAVFGLPADTVVSPEWAAWANGVAVRELDFHDTFLAAEYSHPGDNIPPILAVAQHTGGDGAALIRGLATGYEVQIDLARGICLHEHKIDHVAHLGPSAAAGIGTLLGLDVPTIYQAIGQALHTTTATRQSRKGEISSWKAYAPAFAGKMAVEAVDRAMRGETAPAPIWEGADGVIAWLLGGPDAEYQVPLPGPGEAKRAIVDSYTKEHSAEYQSQAPIDLARRLRERIGDLDQIASIVLHTSHHTHVVIGSGSGDPQKFDPHASRETLDHSVPYIFAVALQDGVWHHERSYAPQRAQRPDTVELWHKISTVEDPEWTRRYHSTDPNEKAFGARAVVTLKSGETITDELAVADAHPLGARPFAREQYIEKFRTLADGVLDEAEQRRFLDAAQRAPQLAAGELDQLNFTVADRVLAGGPRIPEGLF</sequence>